<evidence type="ECO:0000256" key="8">
    <source>
        <dbReference type="SAM" id="Phobius"/>
    </source>
</evidence>
<dbReference type="Pfam" id="PF00057">
    <property type="entry name" value="Ldl_recept_a"/>
    <property type="match status" value="1"/>
</dbReference>
<dbReference type="FunFam" id="4.10.410.10:FF:000006">
    <property type="entry name" value="Serine peptidase inhibitor, Kunitz type 1"/>
    <property type="match status" value="1"/>
</dbReference>
<proteinExistence type="predicted"/>
<dbReference type="KEGG" id="mdo:100032047"/>
<keyword evidence="8" id="KW-0812">Transmembrane</keyword>
<dbReference type="InterPro" id="IPR020901">
    <property type="entry name" value="Prtase_inh_Kunz-CS"/>
</dbReference>
<keyword evidence="3 8" id="KW-0472">Membrane</keyword>
<dbReference type="Gene3D" id="4.10.410.10">
    <property type="entry name" value="Pancreatic trypsin inhibitor Kunitz domain"/>
    <property type="match status" value="2"/>
</dbReference>
<dbReference type="PANTHER" id="PTHR46750">
    <property type="entry name" value="KUNITZ-TYPE PROTEASE INHIBITOR 1"/>
    <property type="match status" value="1"/>
</dbReference>
<dbReference type="PROSITE" id="PS50986">
    <property type="entry name" value="MANSC"/>
    <property type="match status" value="1"/>
</dbReference>
<dbReference type="OMA" id="KGFHRHH"/>
<dbReference type="InterPro" id="IPR002223">
    <property type="entry name" value="Kunitz_BPTI"/>
</dbReference>
<dbReference type="PROSITE" id="PS00280">
    <property type="entry name" value="BPTI_KUNITZ_1"/>
    <property type="match status" value="1"/>
</dbReference>
<keyword evidence="4 6" id="KW-1015">Disulfide bond</keyword>
<dbReference type="SMART" id="SM00131">
    <property type="entry name" value="KU"/>
    <property type="match status" value="2"/>
</dbReference>
<protein>
    <submittedName>
        <fullName evidence="11">Serine peptidase inhibitor, Kunitz type 1</fullName>
    </submittedName>
</protein>
<feature type="domain" description="MANSC" evidence="10">
    <location>
        <begin position="135"/>
        <end position="218"/>
    </location>
</feature>
<dbReference type="GO" id="GO:0060429">
    <property type="term" value="P:epithelium development"/>
    <property type="evidence" value="ECO:0000318"/>
    <property type="project" value="GO_Central"/>
</dbReference>
<accession>F6SZP7</accession>
<keyword evidence="5" id="KW-0325">Glycoprotein</keyword>
<evidence type="ECO:0000256" key="1">
    <source>
        <dbReference type="ARBA" id="ARBA00004370"/>
    </source>
</evidence>
<dbReference type="STRING" id="13616.ENSMODP00000000251"/>
<feature type="domain" description="BPTI/Kunitz inhibitor" evidence="9">
    <location>
        <begin position="328"/>
        <end position="378"/>
    </location>
</feature>
<feature type="disulfide bond" evidence="6">
    <location>
        <begin position="404"/>
        <end position="422"/>
    </location>
</feature>
<evidence type="ECO:0000256" key="3">
    <source>
        <dbReference type="ARBA" id="ARBA00023136"/>
    </source>
</evidence>
<dbReference type="GeneID" id="100032047"/>
<evidence type="ECO:0000256" key="4">
    <source>
        <dbReference type="ARBA" id="ARBA00023157"/>
    </source>
</evidence>
<dbReference type="GO" id="GO:0060674">
    <property type="term" value="P:placenta blood vessel development"/>
    <property type="evidence" value="ECO:0007669"/>
    <property type="project" value="Ensembl"/>
</dbReference>
<dbReference type="Bgee" id="ENSMODG00000000212">
    <property type="expression patterns" value="Expressed in uterine wall and 15 other cell types or tissues"/>
</dbReference>
<dbReference type="Gene3D" id="2.60.40.10">
    <property type="entry name" value="Immunoglobulins"/>
    <property type="match status" value="1"/>
</dbReference>
<evidence type="ECO:0000256" key="5">
    <source>
        <dbReference type="ARBA" id="ARBA00023180"/>
    </source>
</evidence>
<dbReference type="FunCoup" id="F6SZP7">
    <property type="interactions" value="194"/>
</dbReference>
<organism evidence="11 12">
    <name type="scientific">Monodelphis domestica</name>
    <name type="common">Gray short-tailed opossum</name>
    <dbReference type="NCBI Taxonomy" id="13616"/>
    <lineage>
        <taxon>Eukaryota</taxon>
        <taxon>Metazoa</taxon>
        <taxon>Chordata</taxon>
        <taxon>Craniata</taxon>
        <taxon>Vertebrata</taxon>
        <taxon>Euteleostomi</taxon>
        <taxon>Mammalia</taxon>
        <taxon>Metatheria</taxon>
        <taxon>Didelphimorphia</taxon>
        <taxon>Didelphidae</taxon>
        <taxon>Monodelphis</taxon>
    </lineage>
</organism>
<dbReference type="InParanoid" id="F6SZP7"/>
<dbReference type="MEROPS" id="I02.007"/>
<dbReference type="InterPro" id="IPR002172">
    <property type="entry name" value="LDrepeatLR_classA_rpt"/>
</dbReference>
<feature type="domain" description="BPTI/Kunitz inhibitor" evidence="9">
    <location>
        <begin position="453"/>
        <end position="503"/>
    </location>
</feature>
<dbReference type="FunFam" id="4.10.400.10:FF:000067">
    <property type="entry name" value="Serine peptidase inhibitor, Kunitz type 1"/>
    <property type="match status" value="1"/>
</dbReference>
<dbReference type="PROSITE" id="PS01209">
    <property type="entry name" value="LDLRA_1"/>
    <property type="match status" value="1"/>
</dbReference>
<evidence type="ECO:0000256" key="2">
    <source>
        <dbReference type="ARBA" id="ARBA00022729"/>
    </source>
</evidence>
<comment type="subcellular location">
    <subcellularLocation>
        <location evidence="1">Membrane</location>
    </subcellularLocation>
</comment>
<dbReference type="Proteomes" id="UP000002280">
    <property type="component" value="Chromosome 1"/>
</dbReference>
<dbReference type="InterPro" id="IPR013783">
    <property type="entry name" value="Ig-like_fold"/>
</dbReference>
<dbReference type="GO" id="GO:0004867">
    <property type="term" value="F:serine-type endopeptidase inhibitor activity"/>
    <property type="evidence" value="ECO:0000318"/>
    <property type="project" value="GO_Central"/>
</dbReference>
<dbReference type="PROSITE" id="PS50068">
    <property type="entry name" value="LDLRA_2"/>
    <property type="match status" value="1"/>
</dbReference>
<evidence type="ECO:0000256" key="6">
    <source>
        <dbReference type="PROSITE-ProRule" id="PRU00124"/>
    </source>
</evidence>
<evidence type="ECO:0000259" key="10">
    <source>
        <dbReference type="PROSITE" id="PS50986"/>
    </source>
</evidence>
<dbReference type="OrthoDB" id="2019384at2759"/>
<evidence type="ECO:0000256" key="7">
    <source>
        <dbReference type="SAM" id="MobiDB-lite"/>
    </source>
</evidence>
<evidence type="ECO:0000313" key="12">
    <source>
        <dbReference type="Proteomes" id="UP000002280"/>
    </source>
</evidence>
<dbReference type="SMART" id="SM00765">
    <property type="entry name" value="MANEC"/>
    <property type="match status" value="1"/>
</dbReference>
<dbReference type="CDD" id="cd00112">
    <property type="entry name" value="LDLa"/>
    <property type="match status" value="1"/>
</dbReference>
<dbReference type="GO" id="GO:0001843">
    <property type="term" value="P:neural tube closure"/>
    <property type="evidence" value="ECO:0007669"/>
    <property type="project" value="Ensembl"/>
</dbReference>
<gene>
    <name evidence="11" type="primary">SPINT1</name>
</gene>
<dbReference type="SUPFAM" id="SSF57424">
    <property type="entry name" value="LDL receptor-like module"/>
    <property type="match status" value="1"/>
</dbReference>
<dbReference type="InterPro" id="IPR023415">
    <property type="entry name" value="LDLR_class-A_CS"/>
</dbReference>
<feature type="transmembrane region" description="Helical" evidence="8">
    <location>
        <begin position="528"/>
        <end position="550"/>
    </location>
</feature>
<dbReference type="CDD" id="cd22624">
    <property type="entry name" value="Kunitz_HAI1_2-like"/>
    <property type="match status" value="1"/>
</dbReference>
<dbReference type="GeneTree" id="ENSGT00940000161683"/>
<dbReference type="Pfam" id="PF07502">
    <property type="entry name" value="MANEC"/>
    <property type="match status" value="1"/>
</dbReference>
<keyword evidence="2" id="KW-0732">Signal</keyword>
<dbReference type="InterPro" id="IPR013980">
    <property type="entry name" value="MANSC_dom"/>
</dbReference>
<dbReference type="InterPro" id="IPR011106">
    <property type="entry name" value="MANSC_N"/>
</dbReference>
<sequence>MSGPAPTWWRLTQFHLKLSWRWLPGSQGLVVREELGGRRSRSGGTRIGPTPSHSPAQVPDTLRAQSNARKVTLLGRKVLLPGRKMTPRLGYPEAWITTILWLLVTFSLPDSVTGQPPVAPGKPAGSTCLEQYTVGVPDFVLDTDASVSNGATFLGSPEVRRGWDCVRACCSTPSCNLALVEQKPGEGEDAISACFLLNCLYEQTFVCKFSRKEGFLNYLTRDVYQSYRELRKQGFGGARLPKSWAGMEIKVQPQEPLVLQGTENTEWHLLQGDTNVKVEKKDTDHLELSQLKEGTYIFQLTVKDSDQKQDTANFTITVLSPKQTEEHCLAPKKVGRCRGSFPRWYYDPTEQQCKQYVYGGCLGNKNNYIREEECKMACKDVQGPSIQRQHPVCSGTCQPSEFQCRDGCCIDGFLECDDTPDCLDASDEATCDKYTTGFDELQSIHFPSNKGHCVDLPVTGLCQERIPRWYYNPFDEHCALFTYGGCGGNQNNFLDKEKCLKSCEGISKKDVFGLRRESLHGNTGSMEVTVAVLLGICILIVIAILGYCLFKNQLNRSLRRHHPLHHHRPPPMPTSNPISITEDTEHLVYNHTTRPL</sequence>
<dbReference type="PRINTS" id="PR00759">
    <property type="entry name" value="BASICPTASE"/>
</dbReference>
<feature type="region of interest" description="Disordered" evidence="7">
    <location>
        <begin position="34"/>
        <end position="60"/>
    </location>
</feature>
<dbReference type="CDD" id="cd22623">
    <property type="entry name" value="Kunitz_HAI1_1-like"/>
    <property type="match status" value="1"/>
</dbReference>
<dbReference type="HOGENOM" id="CLU_032314_1_0_1"/>
<dbReference type="SUPFAM" id="SSF57362">
    <property type="entry name" value="BPTI-like"/>
    <property type="match status" value="2"/>
</dbReference>
<dbReference type="InterPro" id="IPR036880">
    <property type="entry name" value="Kunitz_BPTI_sf"/>
</dbReference>
<dbReference type="InterPro" id="IPR036055">
    <property type="entry name" value="LDL_receptor-like_sf"/>
</dbReference>
<dbReference type="PANTHER" id="PTHR46750:SF1">
    <property type="entry name" value="KUNITZ-TYPE PROTEASE INHIBITOR 1"/>
    <property type="match status" value="1"/>
</dbReference>
<dbReference type="CTD" id="6692"/>
<dbReference type="PROSITE" id="PS50279">
    <property type="entry name" value="BPTI_KUNITZ_2"/>
    <property type="match status" value="2"/>
</dbReference>
<dbReference type="Pfam" id="PF22352">
    <property type="entry name" value="K319L-like_PKD"/>
    <property type="match status" value="1"/>
</dbReference>
<dbReference type="GO" id="GO:0060670">
    <property type="term" value="P:branching involved in labyrinthine layer morphogenesis"/>
    <property type="evidence" value="ECO:0007669"/>
    <property type="project" value="Ensembl"/>
</dbReference>
<reference evidence="11" key="3">
    <citation type="submission" date="2025-09" db="UniProtKB">
        <authorList>
            <consortium name="Ensembl"/>
        </authorList>
    </citation>
    <scope>IDENTIFICATION</scope>
</reference>
<dbReference type="Pfam" id="PF00014">
    <property type="entry name" value="Kunitz_BPTI"/>
    <property type="match status" value="2"/>
</dbReference>
<dbReference type="AlphaFoldDB" id="F6SZP7"/>
<reference evidence="11" key="2">
    <citation type="submission" date="2025-08" db="UniProtKB">
        <authorList>
            <consortium name="Ensembl"/>
        </authorList>
    </citation>
    <scope>IDENTIFICATION</scope>
</reference>
<dbReference type="GO" id="GO:0030198">
    <property type="term" value="P:extracellular matrix organization"/>
    <property type="evidence" value="ECO:0000318"/>
    <property type="project" value="GO_Central"/>
</dbReference>
<dbReference type="SMART" id="SM00192">
    <property type="entry name" value="LDLa"/>
    <property type="match status" value="1"/>
</dbReference>
<name>F6SZP7_MONDO</name>
<keyword evidence="8" id="KW-1133">Transmembrane helix</keyword>
<evidence type="ECO:0000259" key="9">
    <source>
        <dbReference type="PROSITE" id="PS50279"/>
    </source>
</evidence>
<dbReference type="GO" id="GO:0008544">
    <property type="term" value="P:epidermis development"/>
    <property type="evidence" value="ECO:0000318"/>
    <property type="project" value="GO_Central"/>
</dbReference>
<reference evidence="11 12" key="1">
    <citation type="journal article" date="2007" name="Nature">
        <title>Genome of the marsupial Monodelphis domestica reveals innovation in non-coding sequences.</title>
        <authorList>
            <person name="Mikkelsen T.S."/>
            <person name="Wakefield M.J."/>
            <person name="Aken B."/>
            <person name="Amemiya C.T."/>
            <person name="Chang J.L."/>
            <person name="Duke S."/>
            <person name="Garber M."/>
            <person name="Gentles A.J."/>
            <person name="Goodstadt L."/>
            <person name="Heger A."/>
            <person name="Jurka J."/>
            <person name="Kamal M."/>
            <person name="Mauceli E."/>
            <person name="Searle S.M."/>
            <person name="Sharpe T."/>
            <person name="Baker M.L."/>
            <person name="Batzer M.A."/>
            <person name="Benos P.V."/>
            <person name="Belov K."/>
            <person name="Clamp M."/>
            <person name="Cook A."/>
            <person name="Cuff J."/>
            <person name="Das R."/>
            <person name="Davidow L."/>
            <person name="Deakin J.E."/>
            <person name="Fazzari M.J."/>
            <person name="Glass J.L."/>
            <person name="Grabherr M."/>
            <person name="Greally J.M."/>
            <person name="Gu W."/>
            <person name="Hore T.A."/>
            <person name="Huttley G.A."/>
            <person name="Kleber M."/>
            <person name="Jirtle R.L."/>
            <person name="Koina E."/>
            <person name="Lee J.T."/>
            <person name="Mahony S."/>
            <person name="Marra M.A."/>
            <person name="Miller R.D."/>
            <person name="Nicholls R.D."/>
            <person name="Oda M."/>
            <person name="Papenfuss A.T."/>
            <person name="Parra Z.E."/>
            <person name="Pollock D.D."/>
            <person name="Ray D.A."/>
            <person name="Schein J.E."/>
            <person name="Speed T.P."/>
            <person name="Thompson K."/>
            <person name="VandeBerg J.L."/>
            <person name="Wade C.M."/>
            <person name="Walker J.A."/>
            <person name="Waters P.D."/>
            <person name="Webber C."/>
            <person name="Weidman J.R."/>
            <person name="Xie X."/>
            <person name="Zody M.C."/>
            <person name="Baldwin J."/>
            <person name="Abdouelleil A."/>
            <person name="Abdulkadir J."/>
            <person name="Abebe A."/>
            <person name="Abera B."/>
            <person name="Abreu J."/>
            <person name="Acer S.C."/>
            <person name="Aftuck L."/>
            <person name="Alexander A."/>
            <person name="An P."/>
            <person name="Anderson E."/>
            <person name="Anderson S."/>
            <person name="Arachi H."/>
            <person name="Azer M."/>
            <person name="Bachantsang P."/>
            <person name="Barry A."/>
            <person name="Bayul T."/>
            <person name="Berlin A."/>
            <person name="Bessette D."/>
            <person name="Bloom T."/>
            <person name="Bloom T."/>
            <person name="Boguslavskiy L."/>
            <person name="Bonnet C."/>
            <person name="Boukhgalter B."/>
            <person name="Bourzgui I."/>
            <person name="Brown A."/>
            <person name="Cahill P."/>
            <person name="Channer S."/>
            <person name="Cheshatsang Y."/>
            <person name="Chuda L."/>
            <person name="Citroen M."/>
            <person name="Collymore A."/>
            <person name="Cooke P."/>
            <person name="Costello M."/>
            <person name="D'Aco K."/>
            <person name="Daza R."/>
            <person name="De Haan G."/>
            <person name="DeGray S."/>
            <person name="DeMaso C."/>
            <person name="Dhargay N."/>
            <person name="Dooley K."/>
            <person name="Dooley E."/>
            <person name="Doricent M."/>
            <person name="Dorje P."/>
            <person name="Dorjee K."/>
            <person name="Dupes A."/>
            <person name="Elong R."/>
            <person name="Falk J."/>
            <person name="Farina A."/>
            <person name="Faro S."/>
            <person name="Ferguson D."/>
            <person name="Fisher S."/>
            <person name="Foley C.D."/>
            <person name="Franke A."/>
            <person name="Friedrich D."/>
            <person name="Gadbois L."/>
            <person name="Gearin G."/>
            <person name="Gearin C.R."/>
            <person name="Giannoukos G."/>
            <person name="Goode T."/>
            <person name="Graham J."/>
            <person name="Grandbois E."/>
            <person name="Grewal S."/>
            <person name="Gyaltsen K."/>
            <person name="Hafez N."/>
            <person name="Hagos B."/>
            <person name="Hall J."/>
            <person name="Henson C."/>
            <person name="Hollinger A."/>
            <person name="Honan T."/>
            <person name="Huard M.D."/>
            <person name="Hughes L."/>
            <person name="Hurhula B."/>
            <person name="Husby M.E."/>
            <person name="Kamat A."/>
            <person name="Kanga B."/>
            <person name="Kashin S."/>
            <person name="Khazanovich D."/>
            <person name="Kisner P."/>
            <person name="Lance K."/>
            <person name="Lara M."/>
            <person name="Lee W."/>
            <person name="Lennon N."/>
            <person name="Letendre F."/>
            <person name="LeVine R."/>
            <person name="Lipovsky A."/>
            <person name="Liu X."/>
            <person name="Liu J."/>
            <person name="Liu S."/>
            <person name="Lokyitsang T."/>
            <person name="Lokyitsang Y."/>
            <person name="Lubonja R."/>
            <person name="Lui A."/>
            <person name="MacDonald P."/>
            <person name="Magnisalis V."/>
            <person name="Maru K."/>
            <person name="Matthews C."/>
            <person name="McCusker W."/>
            <person name="McDonough S."/>
            <person name="Mehta T."/>
            <person name="Meldrim J."/>
            <person name="Meneus L."/>
            <person name="Mihai O."/>
            <person name="Mihalev A."/>
            <person name="Mihova T."/>
            <person name="Mittelman R."/>
            <person name="Mlenga V."/>
            <person name="Montmayeur A."/>
            <person name="Mulrain L."/>
            <person name="Navidi A."/>
            <person name="Naylor J."/>
            <person name="Negash T."/>
            <person name="Nguyen T."/>
            <person name="Nguyen N."/>
            <person name="Nicol R."/>
            <person name="Norbu C."/>
            <person name="Norbu N."/>
            <person name="Novod N."/>
            <person name="O'Neill B."/>
            <person name="Osman S."/>
            <person name="Markiewicz E."/>
            <person name="Oyono O.L."/>
            <person name="Patti C."/>
            <person name="Phunkhang P."/>
            <person name="Pierre F."/>
            <person name="Priest M."/>
            <person name="Raghuraman S."/>
            <person name="Rege F."/>
            <person name="Reyes R."/>
            <person name="Rise C."/>
            <person name="Rogov P."/>
            <person name="Ross K."/>
            <person name="Ryan E."/>
            <person name="Settipalli S."/>
            <person name="Shea T."/>
            <person name="Sherpa N."/>
            <person name="Shi L."/>
            <person name="Shih D."/>
            <person name="Sparrow T."/>
            <person name="Spaulding J."/>
            <person name="Stalker J."/>
            <person name="Stange-Thomann N."/>
            <person name="Stavropoulos S."/>
            <person name="Stone C."/>
            <person name="Strader C."/>
            <person name="Tesfaye S."/>
            <person name="Thomson T."/>
            <person name="Thoulutsang Y."/>
            <person name="Thoulutsang D."/>
            <person name="Topham K."/>
            <person name="Topping I."/>
            <person name="Tsamla T."/>
            <person name="Vassiliev H."/>
            <person name="Vo A."/>
            <person name="Wangchuk T."/>
            <person name="Wangdi T."/>
            <person name="Weiand M."/>
            <person name="Wilkinson J."/>
            <person name="Wilson A."/>
            <person name="Yadav S."/>
            <person name="Young G."/>
            <person name="Yu Q."/>
            <person name="Zembek L."/>
            <person name="Zhong D."/>
            <person name="Zimmer A."/>
            <person name="Zwirko Z."/>
            <person name="Jaffe D.B."/>
            <person name="Alvarez P."/>
            <person name="Brockman W."/>
            <person name="Butler J."/>
            <person name="Chin C."/>
            <person name="Gnerre S."/>
            <person name="MacCallum I."/>
            <person name="Graves J.A."/>
            <person name="Ponting C.P."/>
            <person name="Breen M."/>
            <person name="Samollow P.B."/>
            <person name="Lander E.S."/>
            <person name="Lindblad-Toh K."/>
        </authorList>
    </citation>
    <scope>NUCLEOTIDE SEQUENCE [LARGE SCALE GENOMIC DNA]</scope>
</reference>
<keyword evidence="12" id="KW-1185">Reference proteome</keyword>
<dbReference type="GO" id="GO:0005886">
    <property type="term" value="C:plasma membrane"/>
    <property type="evidence" value="ECO:0000318"/>
    <property type="project" value="GO_Central"/>
</dbReference>
<feature type="disulfide bond" evidence="6">
    <location>
        <begin position="416"/>
        <end position="431"/>
    </location>
</feature>
<dbReference type="Gene3D" id="4.10.400.10">
    <property type="entry name" value="Low-density Lipoprotein Receptor"/>
    <property type="match status" value="1"/>
</dbReference>
<feature type="disulfide bond" evidence="6">
    <location>
        <begin position="397"/>
        <end position="409"/>
    </location>
</feature>
<dbReference type="Ensembl" id="ENSMODT00000000255.4">
    <property type="protein sequence ID" value="ENSMODP00000000251.3"/>
    <property type="gene ID" value="ENSMODG00000000212.4"/>
</dbReference>
<evidence type="ECO:0000313" key="11">
    <source>
        <dbReference type="Ensembl" id="ENSMODP00000000251.3"/>
    </source>
</evidence>
<dbReference type="eggNOG" id="KOG4295">
    <property type="taxonomic scope" value="Eukaryota"/>
</dbReference>